<evidence type="ECO:0000259" key="2">
    <source>
        <dbReference type="Pfam" id="PF12972"/>
    </source>
</evidence>
<evidence type="ECO:0000313" key="3">
    <source>
        <dbReference type="EMBL" id="MVT43575.1"/>
    </source>
</evidence>
<organism evidence="3 4">
    <name type="scientific">Chitinophaga oryziterrae</name>
    <dbReference type="NCBI Taxonomy" id="1031224"/>
    <lineage>
        <taxon>Bacteria</taxon>
        <taxon>Pseudomonadati</taxon>
        <taxon>Bacteroidota</taxon>
        <taxon>Chitinophagia</taxon>
        <taxon>Chitinophagales</taxon>
        <taxon>Chitinophagaceae</taxon>
        <taxon>Chitinophaga</taxon>
    </lineage>
</organism>
<sequence length="84" mass="9796">MKICNKLLRMICVMIISMQLPTVAQLNKEASLALIKRVVPQQAAALHEYSNRQWNGLLHDFYKTRWQHSGDHYTNDISLFPVQK</sequence>
<dbReference type="InterPro" id="IPR024732">
    <property type="entry name" value="NAGLU_C"/>
</dbReference>
<proteinExistence type="predicted"/>
<dbReference type="Pfam" id="PF12972">
    <property type="entry name" value="NAGLU_C"/>
    <property type="match status" value="1"/>
</dbReference>
<dbReference type="RefSeq" id="WP_157302332.1">
    <property type="nucleotide sequence ID" value="NZ_BAAAZB010000021.1"/>
</dbReference>
<name>A0A6N8JE15_9BACT</name>
<feature type="signal peptide" evidence="1">
    <location>
        <begin position="1"/>
        <end position="24"/>
    </location>
</feature>
<reference evidence="3 4" key="1">
    <citation type="submission" date="2019-12" db="EMBL/GenBank/DDBJ databases">
        <title>The draft genomic sequence of strain Chitinophaga oryziterrae JCM 16595.</title>
        <authorList>
            <person name="Zhang X."/>
        </authorList>
    </citation>
    <scope>NUCLEOTIDE SEQUENCE [LARGE SCALE GENOMIC DNA]</scope>
    <source>
        <strain evidence="3 4">JCM 16595</strain>
    </source>
</reference>
<keyword evidence="4" id="KW-1185">Reference proteome</keyword>
<dbReference type="EMBL" id="WRXO01000008">
    <property type="protein sequence ID" value="MVT43575.1"/>
    <property type="molecule type" value="Genomic_DNA"/>
</dbReference>
<feature type="chain" id="PRO_5026682668" description="Alpha-N-acetylglucosaminidase C-terminal domain-containing protein" evidence="1">
    <location>
        <begin position="25"/>
        <end position="84"/>
    </location>
</feature>
<evidence type="ECO:0000256" key="1">
    <source>
        <dbReference type="SAM" id="SignalP"/>
    </source>
</evidence>
<comment type="caution">
    <text evidence="3">The sequence shown here is derived from an EMBL/GenBank/DDBJ whole genome shotgun (WGS) entry which is preliminary data.</text>
</comment>
<keyword evidence="1" id="KW-0732">Signal</keyword>
<accession>A0A6N8JE15</accession>
<feature type="domain" description="Alpha-N-acetylglucosaminidase C-terminal" evidence="2">
    <location>
        <begin position="43"/>
        <end position="68"/>
    </location>
</feature>
<gene>
    <name evidence="3" type="ORF">GO495_23460</name>
</gene>
<evidence type="ECO:0000313" key="4">
    <source>
        <dbReference type="Proteomes" id="UP000468388"/>
    </source>
</evidence>
<dbReference type="AlphaFoldDB" id="A0A6N8JE15"/>
<dbReference type="Gene3D" id="1.20.120.670">
    <property type="entry name" value="N-acetyl-b-d-glucoasminidase"/>
    <property type="match status" value="1"/>
</dbReference>
<protein>
    <recommendedName>
        <fullName evidence="2">Alpha-N-acetylglucosaminidase C-terminal domain-containing protein</fullName>
    </recommendedName>
</protein>
<dbReference type="Proteomes" id="UP000468388">
    <property type="component" value="Unassembled WGS sequence"/>
</dbReference>